<dbReference type="Proteomes" id="UP000237347">
    <property type="component" value="Unassembled WGS sequence"/>
</dbReference>
<evidence type="ECO:0000313" key="1">
    <source>
        <dbReference type="EMBL" id="KAK7826201.1"/>
    </source>
</evidence>
<dbReference type="EMBL" id="PKMF04000551">
    <property type="protein sequence ID" value="KAK7826201.1"/>
    <property type="molecule type" value="Genomic_DNA"/>
</dbReference>
<reference evidence="1 2" key="1">
    <citation type="journal article" date="2018" name="Sci. Data">
        <title>The draft genome sequence of cork oak.</title>
        <authorList>
            <person name="Ramos A.M."/>
            <person name="Usie A."/>
            <person name="Barbosa P."/>
            <person name="Barros P.M."/>
            <person name="Capote T."/>
            <person name="Chaves I."/>
            <person name="Simoes F."/>
            <person name="Abreu I."/>
            <person name="Carrasquinho I."/>
            <person name="Faro C."/>
            <person name="Guimaraes J.B."/>
            <person name="Mendonca D."/>
            <person name="Nobrega F."/>
            <person name="Rodrigues L."/>
            <person name="Saibo N.J.M."/>
            <person name="Varela M.C."/>
            <person name="Egas C."/>
            <person name="Matos J."/>
            <person name="Miguel C.M."/>
            <person name="Oliveira M.M."/>
            <person name="Ricardo C.P."/>
            <person name="Goncalves S."/>
        </authorList>
    </citation>
    <scope>NUCLEOTIDE SEQUENCE [LARGE SCALE GENOMIC DNA]</scope>
    <source>
        <strain evidence="2">cv. HL8</strain>
    </source>
</reference>
<keyword evidence="2" id="KW-1185">Reference proteome</keyword>
<sequence>IPISLYKASRIRTFVLLSQSQHPRLGKSTYNAILTSMPLFPYLKKLKLGMCSLKPLEQTLRMKLTNMATLESLTSIATSTSSSSTIVDSSFIPLSKLKFMTIVNMEETLPKELMCNLISLQDLSCGPLPLSQHLIALRRLIINGSNDVLSLLENCPDIFYILELEWDPFQRLDDKSNKYHLIAMWGPQPWRTCAFVQ</sequence>
<evidence type="ECO:0000313" key="2">
    <source>
        <dbReference type="Proteomes" id="UP000237347"/>
    </source>
</evidence>
<protein>
    <recommendedName>
        <fullName evidence="3">Disease resistance protein</fullName>
    </recommendedName>
</protein>
<accession>A0AAW0JIG8</accession>
<gene>
    <name evidence="1" type="ORF">CFP56_032366</name>
</gene>
<feature type="non-terminal residue" evidence="1">
    <location>
        <position position="1"/>
    </location>
</feature>
<proteinExistence type="predicted"/>
<organism evidence="1 2">
    <name type="scientific">Quercus suber</name>
    <name type="common">Cork oak</name>
    <dbReference type="NCBI Taxonomy" id="58331"/>
    <lineage>
        <taxon>Eukaryota</taxon>
        <taxon>Viridiplantae</taxon>
        <taxon>Streptophyta</taxon>
        <taxon>Embryophyta</taxon>
        <taxon>Tracheophyta</taxon>
        <taxon>Spermatophyta</taxon>
        <taxon>Magnoliopsida</taxon>
        <taxon>eudicotyledons</taxon>
        <taxon>Gunneridae</taxon>
        <taxon>Pentapetalae</taxon>
        <taxon>rosids</taxon>
        <taxon>fabids</taxon>
        <taxon>Fagales</taxon>
        <taxon>Fagaceae</taxon>
        <taxon>Quercus</taxon>
    </lineage>
</organism>
<dbReference type="AlphaFoldDB" id="A0AAW0JIG8"/>
<name>A0AAW0JIG8_QUESU</name>
<evidence type="ECO:0008006" key="3">
    <source>
        <dbReference type="Google" id="ProtNLM"/>
    </source>
</evidence>
<comment type="caution">
    <text evidence="1">The sequence shown here is derived from an EMBL/GenBank/DDBJ whole genome shotgun (WGS) entry which is preliminary data.</text>
</comment>